<dbReference type="RefSeq" id="XP_018292853.1">
    <property type="nucleotide sequence ID" value="XM_018435574.1"/>
</dbReference>
<dbReference type="Proteomes" id="UP000077315">
    <property type="component" value="Unassembled WGS sequence"/>
</dbReference>
<name>A0A162UFQ7_PHYB8</name>
<accession>A0A162UFQ7</accession>
<protein>
    <submittedName>
        <fullName evidence="1">Uncharacterized protein</fullName>
    </submittedName>
</protein>
<organism evidence="1 2">
    <name type="scientific">Phycomyces blakesleeanus (strain ATCC 8743b / DSM 1359 / FGSC 10004 / NBRC 33097 / NRRL 1555)</name>
    <dbReference type="NCBI Taxonomy" id="763407"/>
    <lineage>
        <taxon>Eukaryota</taxon>
        <taxon>Fungi</taxon>
        <taxon>Fungi incertae sedis</taxon>
        <taxon>Mucoromycota</taxon>
        <taxon>Mucoromycotina</taxon>
        <taxon>Mucoromycetes</taxon>
        <taxon>Mucorales</taxon>
        <taxon>Phycomycetaceae</taxon>
        <taxon>Phycomyces</taxon>
    </lineage>
</organism>
<gene>
    <name evidence="1" type="ORF">PHYBLDRAFT_167158</name>
</gene>
<evidence type="ECO:0000313" key="1">
    <source>
        <dbReference type="EMBL" id="OAD74813.1"/>
    </source>
</evidence>
<dbReference type="InParanoid" id="A0A162UFQ7"/>
<dbReference type="EMBL" id="KV440978">
    <property type="protein sequence ID" value="OAD74813.1"/>
    <property type="molecule type" value="Genomic_DNA"/>
</dbReference>
<reference evidence="2" key="1">
    <citation type="submission" date="2015-06" db="EMBL/GenBank/DDBJ databases">
        <title>Expansion of signal transduction pathways in fungi by whole-genome duplication.</title>
        <authorList>
            <consortium name="DOE Joint Genome Institute"/>
            <person name="Corrochano L.M."/>
            <person name="Kuo A."/>
            <person name="Marcet-Houben M."/>
            <person name="Polaino S."/>
            <person name="Salamov A."/>
            <person name="Villalobos J.M."/>
            <person name="Alvarez M.I."/>
            <person name="Avalos J."/>
            <person name="Benito E.P."/>
            <person name="Benoit I."/>
            <person name="Burger G."/>
            <person name="Camino L.P."/>
            <person name="Canovas D."/>
            <person name="Cerda-Olmedo E."/>
            <person name="Cheng J.-F."/>
            <person name="Dominguez A."/>
            <person name="Elias M."/>
            <person name="Eslava A.P."/>
            <person name="Glaser F."/>
            <person name="Grimwood J."/>
            <person name="Gutierrez G."/>
            <person name="Heitman J."/>
            <person name="Henrissat B."/>
            <person name="Iturriaga E.A."/>
            <person name="Lang B.F."/>
            <person name="Lavin J.L."/>
            <person name="Lee S."/>
            <person name="Li W."/>
            <person name="Lindquist E."/>
            <person name="Lopez-Garcia S."/>
            <person name="Luque E.M."/>
            <person name="Marcos A.T."/>
            <person name="Martin J."/>
            <person name="McCluskey K."/>
            <person name="Medina H.R."/>
            <person name="Miralles-Duran A."/>
            <person name="Miyazaki A."/>
            <person name="Munoz-Torres E."/>
            <person name="Oguiza J.A."/>
            <person name="Ohm R."/>
            <person name="Olmedo M."/>
            <person name="Orejas M."/>
            <person name="Ortiz-Castellanos L."/>
            <person name="Pisabarro A.G."/>
            <person name="Rodriguez-Romero J."/>
            <person name="Ruiz-Herrera J."/>
            <person name="Ruiz-Vazquez R."/>
            <person name="Sanz C."/>
            <person name="Schackwitz W."/>
            <person name="Schmutz J."/>
            <person name="Shahriari M."/>
            <person name="Shelest E."/>
            <person name="Silva-Franco F."/>
            <person name="Soanes D."/>
            <person name="Syed K."/>
            <person name="Tagua V.G."/>
            <person name="Talbot N.J."/>
            <person name="Thon M."/>
            <person name="De vries R.P."/>
            <person name="Wiebenga A."/>
            <person name="Yadav J.S."/>
            <person name="Braun E.L."/>
            <person name="Baker S."/>
            <person name="Garre V."/>
            <person name="Horwitz B."/>
            <person name="Torres-Martinez S."/>
            <person name="Idnurm A."/>
            <person name="Herrera-Estrella A."/>
            <person name="Gabaldon T."/>
            <person name="Grigoriev I.V."/>
        </authorList>
    </citation>
    <scope>NUCLEOTIDE SEQUENCE [LARGE SCALE GENOMIC DNA]</scope>
    <source>
        <strain evidence="2">NRRL 1555(-)</strain>
    </source>
</reference>
<dbReference type="OrthoDB" id="3247418at2759"/>
<evidence type="ECO:0000313" key="2">
    <source>
        <dbReference type="Proteomes" id="UP000077315"/>
    </source>
</evidence>
<dbReference type="PANTHER" id="PTHR46579">
    <property type="entry name" value="F5/8 TYPE C DOMAIN-CONTAINING PROTEIN-RELATED"/>
    <property type="match status" value="1"/>
</dbReference>
<proteinExistence type="predicted"/>
<keyword evidence="2" id="KW-1185">Reference proteome</keyword>
<dbReference type="PANTHER" id="PTHR46579:SF2">
    <property type="entry name" value="C2H2-TYPE DOMAIN-CONTAINING PROTEIN"/>
    <property type="match status" value="1"/>
</dbReference>
<sequence length="404" mass="47358">MIIDPMHNLFLGTAKRMMDRWVADEIIADKKLAAMQKSVKKIVLPPDYTMLRNKIGKGFPYMKADEWKSICKEDIESAHTHLQQFCHKCKSLYKLDLLSPNMHLHLHLWQTIVDFGPVYSYWLFSFERYNSILKNIQTNCKSGFELTYMRRFVEETYKADVVDHVMGIADIHSYLDIFKKNPQQHLFFSFSLTEFVAITQDESRMVKGNEPLPPATFPLVVKSISVMPEHEYNCLVEYYQVVYNDYNISCCKKAMTSPAFVNDRIEVLKSIEILRQVYKGCNGNGHGSYIQALFQENRTNARYGYVGEIQYILVHTFSPSTTTLLSASYNNQHTFDFVRWFKTTSDMHRQPEDIEIYHDNFYKLDFQSILPIHRTLLPVAIIDYKTRRNVNRKIAIPLPQKNYA</sequence>
<dbReference type="AlphaFoldDB" id="A0A162UFQ7"/>
<dbReference type="VEuPathDB" id="FungiDB:PHYBLDRAFT_167158"/>
<dbReference type="GeneID" id="28996480"/>